<dbReference type="Proteomes" id="UP000264589">
    <property type="component" value="Unassembled WGS sequence"/>
</dbReference>
<keyword evidence="2" id="KW-1185">Reference proteome</keyword>
<dbReference type="InParanoid" id="A0A371RI59"/>
<keyword evidence="1" id="KW-0378">Hydrolase</keyword>
<dbReference type="SUPFAM" id="SSF53474">
    <property type="entry name" value="alpha/beta-Hydrolases"/>
    <property type="match status" value="1"/>
</dbReference>
<proteinExistence type="predicted"/>
<evidence type="ECO:0000313" key="2">
    <source>
        <dbReference type="Proteomes" id="UP000264589"/>
    </source>
</evidence>
<dbReference type="RefSeq" id="WP_116391777.1">
    <property type="nucleotide sequence ID" value="NZ_QUQO01000001.1"/>
</dbReference>
<organism evidence="1 2">
    <name type="scientific">Parvularcula marina</name>
    <dbReference type="NCBI Taxonomy" id="2292771"/>
    <lineage>
        <taxon>Bacteria</taxon>
        <taxon>Pseudomonadati</taxon>
        <taxon>Pseudomonadota</taxon>
        <taxon>Alphaproteobacteria</taxon>
        <taxon>Parvularculales</taxon>
        <taxon>Parvularculaceae</taxon>
        <taxon>Parvularcula</taxon>
    </lineage>
</organism>
<reference evidence="1 2" key="1">
    <citation type="submission" date="2018-08" db="EMBL/GenBank/DDBJ databases">
        <title>Parvularcula sp. SM1705, isolated from surface water of the South Sea China.</title>
        <authorList>
            <person name="Sun L."/>
        </authorList>
    </citation>
    <scope>NUCLEOTIDE SEQUENCE [LARGE SCALE GENOMIC DNA]</scope>
    <source>
        <strain evidence="1 2">SM1705</strain>
    </source>
</reference>
<comment type="caution">
    <text evidence="1">The sequence shown here is derived from an EMBL/GenBank/DDBJ whole genome shotgun (WGS) entry which is preliminary data.</text>
</comment>
<dbReference type="OrthoDB" id="332706at2"/>
<protein>
    <submittedName>
        <fullName evidence="1">Alpha/beta hydrolase</fullName>
    </submittedName>
</protein>
<dbReference type="AlphaFoldDB" id="A0A371RI59"/>
<name>A0A371RI59_9PROT</name>
<dbReference type="GO" id="GO:0016787">
    <property type="term" value="F:hydrolase activity"/>
    <property type="evidence" value="ECO:0007669"/>
    <property type="project" value="UniProtKB-KW"/>
</dbReference>
<evidence type="ECO:0000313" key="1">
    <source>
        <dbReference type="EMBL" id="RFB05146.1"/>
    </source>
</evidence>
<dbReference type="EMBL" id="QUQO01000001">
    <property type="protein sequence ID" value="RFB05146.1"/>
    <property type="molecule type" value="Genomic_DNA"/>
</dbReference>
<accession>A0A371RI59</accession>
<dbReference type="InterPro" id="IPR029058">
    <property type="entry name" value="AB_hydrolase_fold"/>
</dbReference>
<sequence>MHRYFLTLLIIAVVFFQSAFAGELRSGQFTFSGWDGPALEVHYIEPAEDDMADAPIVIVMHGVRRNADDYARNWRELAKEYGFRIYAPEFSQRDFKGAELYNLGGIGTDHPSSYAAIEPLFTSIMERGGTADGYYLFGHSAGAQFVHRALLFEDLDHLKLAFSANAGWYTMPDETLDWPYGIKGTAADEDDLRAWFGKPMMILLGEEDTDTRDRNLRRSMEALKQGPHRFARGVTFINAAKAKADELSVPLIWRGGTVPGVAHDNAGMAIAAAPLIAAHEKNKVDTQP</sequence>
<gene>
    <name evidence="1" type="ORF">DX908_07700</name>
</gene>
<dbReference type="Gene3D" id="3.40.50.1820">
    <property type="entry name" value="alpha/beta hydrolase"/>
    <property type="match status" value="1"/>
</dbReference>